<dbReference type="RefSeq" id="XP_008097356.1">
    <property type="nucleotide sequence ID" value="XM_008099165.1"/>
</dbReference>
<gene>
    <name evidence="1" type="ORF">GLRG_08480</name>
</gene>
<dbReference type="AlphaFoldDB" id="E3QR48"/>
<name>E3QR48_COLGM</name>
<protein>
    <submittedName>
        <fullName evidence="1">Uncharacterized protein</fullName>
    </submittedName>
</protein>
<sequence>MEGNERLNLLPNPIPVVNDSIASGTLITVFGSYSPVVLVETTILNPRGGGALSSVRWLAQAAFQNGIFDNVAREAPGVDTRVIVNSGASQIPAGMGRGDAVGAVLRVHTLGWRNMYYWLPSR</sequence>
<dbReference type="Proteomes" id="UP000008782">
    <property type="component" value="Unassembled WGS sequence"/>
</dbReference>
<proteinExistence type="predicted"/>
<evidence type="ECO:0000313" key="1">
    <source>
        <dbReference type="EMBL" id="EFQ33336.1"/>
    </source>
</evidence>
<dbReference type="GeneID" id="24413845"/>
<accession>E3QR48</accession>
<dbReference type="VEuPathDB" id="FungiDB:GLRG_08480"/>
<reference evidence="2" key="1">
    <citation type="journal article" date="2012" name="Nat. Genet.">
        <title>Lifestyle transitions in plant pathogenic Colletotrichum fungi deciphered by genome and transcriptome analyses.</title>
        <authorList>
            <person name="O'Connell R.J."/>
            <person name="Thon M.R."/>
            <person name="Hacquard S."/>
            <person name="Amyotte S.G."/>
            <person name="Kleemann J."/>
            <person name="Torres M.F."/>
            <person name="Damm U."/>
            <person name="Buiate E.A."/>
            <person name="Epstein L."/>
            <person name="Alkan N."/>
            <person name="Altmueller J."/>
            <person name="Alvarado-Balderrama L."/>
            <person name="Bauser C.A."/>
            <person name="Becker C."/>
            <person name="Birren B.W."/>
            <person name="Chen Z."/>
            <person name="Choi J."/>
            <person name="Crouch J.A."/>
            <person name="Duvick J.P."/>
            <person name="Farman M.A."/>
            <person name="Gan P."/>
            <person name="Heiman D."/>
            <person name="Henrissat B."/>
            <person name="Howard R.J."/>
            <person name="Kabbage M."/>
            <person name="Koch C."/>
            <person name="Kracher B."/>
            <person name="Kubo Y."/>
            <person name="Law A.D."/>
            <person name="Lebrun M.-H."/>
            <person name="Lee Y.-H."/>
            <person name="Miyara I."/>
            <person name="Moore N."/>
            <person name="Neumann U."/>
            <person name="Nordstroem K."/>
            <person name="Panaccione D.G."/>
            <person name="Panstruga R."/>
            <person name="Place M."/>
            <person name="Proctor R.H."/>
            <person name="Prusky D."/>
            <person name="Rech G."/>
            <person name="Reinhardt R."/>
            <person name="Rollins J.A."/>
            <person name="Rounsley S."/>
            <person name="Schardl C.L."/>
            <person name="Schwartz D.C."/>
            <person name="Shenoy N."/>
            <person name="Shirasu K."/>
            <person name="Sikhakolli U.R."/>
            <person name="Stueber K."/>
            <person name="Sukno S.A."/>
            <person name="Sweigard J.A."/>
            <person name="Takano Y."/>
            <person name="Takahara H."/>
            <person name="Trail F."/>
            <person name="van der Does H.C."/>
            <person name="Voll L.M."/>
            <person name="Will I."/>
            <person name="Young S."/>
            <person name="Zeng Q."/>
            <person name="Zhang J."/>
            <person name="Zhou S."/>
            <person name="Dickman M.B."/>
            <person name="Schulze-Lefert P."/>
            <person name="Ver Loren van Themaat E."/>
            <person name="Ma L.-J."/>
            <person name="Vaillancourt L.J."/>
        </authorList>
    </citation>
    <scope>NUCLEOTIDE SEQUENCE [LARGE SCALE GENOMIC DNA]</scope>
    <source>
        <strain evidence="2">M1.001 / M2 / FGSC 10212</strain>
    </source>
</reference>
<dbReference type="EMBL" id="GG697369">
    <property type="protein sequence ID" value="EFQ33336.1"/>
    <property type="molecule type" value="Genomic_DNA"/>
</dbReference>
<evidence type="ECO:0000313" key="2">
    <source>
        <dbReference type="Proteomes" id="UP000008782"/>
    </source>
</evidence>
<keyword evidence="2" id="KW-1185">Reference proteome</keyword>
<organism evidence="2">
    <name type="scientific">Colletotrichum graminicola (strain M1.001 / M2 / FGSC 10212)</name>
    <name type="common">Maize anthracnose fungus</name>
    <name type="synonym">Glomerella graminicola</name>
    <dbReference type="NCBI Taxonomy" id="645133"/>
    <lineage>
        <taxon>Eukaryota</taxon>
        <taxon>Fungi</taxon>
        <taxon>Dikarya</taxon>
        <taxon>Ascomycota</taxon>
        <taxon>Pezizomycotina</taxon>
        <taxon>Sordariomycetes</taxon>
        <taxon>Hypocreomycetidae</taxon>
        <taxon>Glomerellales</taxon>
        <taxon>Glomerellaceae</taxon>
        <taxon>Colletotrichum</taxon>
        <taxon>Colletotrichum graminicola species complex</taxon>
    </lineage>
</organism>
<dbReference type="HOGENOM" id="CLU_2026555_0_0_1"/>